<evidence type="ECO:0000313" key="10">
    <source>
        <dbReference type="Proteomes" id="UP001194696"/>
    </source>
</evidence>
<feature type="region of interest" description="Disordered" evidence="7">
    <location>
        <begin position="595"/>
        <end position="723"/>
    </location>
</feature>
<feature type="compositionally biased region" description="Low complexity" evidence="7">
    <location>
        <begin position="647"/>
        <end position="660"/>
    </location>
</feature>
<dbReference type="InterPro" id="IPR036390">
    <property type="entry name" value="WH_DNA-bd_sf"/>
</dbReference>
<dbReference type="Gene3D" id="1.10.10.10">
    <property type="entry name" value="Winged helix-like DNA-binding domain superfamily/Winged helix DNA-binding domain"/>
    <property type="match status" value="1"/>
</dbReference>
<dbReference type="SMART" id="SM00415">
    <property type="entry name" value="HSF"/>
    <property type="match status" value="1"/>
</dbReference>
<feature type="compositionally biased region" description="Acidic residues" evidence="7">
    <location>
        <begin position="92"/>
        <end position="126"/>
    </location>
</feature>
<organism evidence="9 10">
    <name type="scientific">Linnemannia gamsii</name>
    <dbReference type="NCBI Taxonomy" id="64522"/>
    <lineage>
        <taxon>Eukaryota</taxon>
        <taxon>Fungi</taxon>
        <taxon>Fungi incertae sedis</taxon>
        <taxon>Mucoromycota</taxon>
        <taxon>Mortierellomycotina</taxon>
        <taxon>Mortierellomycetes</taxon>
        <taxon>Mortierellales</taxon>
        <taxon>Mortierellaceae</taxon>
        <taxon>Linnemannia</taxon>
    </lineage>
</organism>
<dbReference type="SUPFAM" id="SSF46785">
    <property type="entry name" value="Winged helix' DNA-binding domain"/>
    <property type="match status" value="1"/>
</dbReference>
<dbReference type="PRINTS" id="PR00056">
    <property type="entry name" value="HSFDOMAIN"/>
</dbReference>
<evidence type="ECO:0000313" key="9">
    <source>
        <dbReference type="EMBL" id="KAG0290891.1"/>
    </source>
</evidence>
<feature type="compositionally biased region" description="Gly residues" evidence="7">
    <location>
        <begin position="51"/>
        <end position="60"/>
    </location>
</feature>
<protein>
    <recommendedName>
        <fullName evidence="8">HSF-type DNA-binding domain-containing protein</fullName>
    </recommendedName>
</protein>
<feature type="compositionally biased region" description="Low complexity" evidence="7">
    <location>
        <begin position="684"/>
        <end position="701"/>
    </location>
</feature>
<feature type="compositionally biased region" description="Polar residues" evidence="7">
    <location>
        <begin position="20"/>
        <end position="32"/>
    </location>
</feature>
<feature type="region of interest" description="Disordered" evidence="7">
    <location>
        <begin position="1"/>
        <end position="143"/>
    </location>
</feature>
<dbReference type="EMBL" id="JAAAIM010000268">
    <property type="protein sequence ID" value="KAG0290891.1"/>
    <property type="molecule type" value="Genomic_DNA"/>
</dbReference>
<evidence type="ECO:0000256" key="4">
    <source>
        <dbReference type="ARBA" id="ARBA00023242"/>
    </source>
</evidence>
<feature type="compositionally biased region" description="Basic and acidic residues" evidence="7">
    <location>
        <begin position="127"/>
        <end position="142"/>
    </location>
</feature>
<dbReference type="Pfam" id="PF00447">
    <property type="entry name" value="HSF_DNA-bind"/>
    <property type="match status" value="1"/>
</dbReference>
<keyword evidence="4" id="KW-0539">Nucleus</keyword>
<feature type="compositionally biased region" description="Polar residues" evidence="7">
    <location>
        <begin position="474"/>
        <end position="486"/>
    </location>
</feature>
<keyword evidence="3" id="KW-0238">DNA-binding</keyword>
<proteinExistence type="inferred from homology"/>
<evidence type="ECO:0000256" key="2">
    <source>
        <dbReference type="ARBA" id="ARBA00006403"/>
    </source>
</evidence>
<feature type="compositionally biased region" description="Low complexity" evidence="7">
    <location>
        <begin position="453"/>
        <end position="465"/>
    </location>
</feature>
<feature type="compositionally biased region" description="Basic and acidic residues" evidence="7">
    <location>
        <begin position="345"/>
        <end position="356"/>
    </location>
</feature>
<sequence length="723" mass="80284">MHDGGNSHWGGARHERGDTSEQQQRRTASAIRSPSEEHRFNPYNRQFGVGRIYGGGGVSGHGDRDRRNIQHNHHPHQNEQSPPTRNDGRPEEDAEFDENNISDENIQEEEEGEEEEDEDGSEENDEDGRNSKERDGATKNEDGTCSLTFSMYHNQKPVKVRSMFVDKLFKMVEDPSIQHLISWAKEGDMFYVYNCVELSDTILPRFFKHNNWQSFVRQLNMYGFHKIYRYDRESTLNRKRPESQRWQFYHPQFQRDFPHLRANIKRKSARSMNTAPATSRVVFEHGKGYFLQRNDRSRSNSGEGPPHPPPPAAAGLGHMQGRHGENVSPTSRHVAAGRQPSLNDSPRDHHHPEGRGEMMAFPGYQRQHFQSDERYAVKASSVSPHAGPDPHHGRLPPPPGQSGFHPSSSDLHGPPSAPEERSAIAAVGHLRNHSLTRGVSYEKGSLFALGADAASSSPAPHHAGGPRVGHRNSDSALSPPSANGPNFGQPHHSQDSPHRPPRHHHHGSISDGPGAVVLPPFSGPPPLAVASGSSPSSSKAGDPYVVIKELEHRLQSVEEAYMSLKQYTQKLQQIQASQDRTIGWMRERIDQMSDVAAAHGRRDSITSPLTPQSTASFSGNKRRAEPSPEDARTRARFEQQGPPPSGPSGAMGAAGGPPSSIQSPDMHAYEHGRGHGRHESMSGPHHPQQQQHQQHPQQQQHAISSPQTGPYPRLLTSLGRIYS</sequence>
<comment type="similarity">
    <text evidence="2 5">Belongs to the HSF family.</text>
</comment>
<evidence type="ECO:0000256" key="1">
    <source>
        <dbReference type="ARBA" id="ARBA00004123"/>
    </source>
</evidence>
<evidence type="ECO:0000256" key="5">
    <source>
        <dbReference type="RuleBase" id="RU004020"/>
    </source>
</evidence>
<feature type="coiled-coil region" evidence="6">
    <location>
        <begin position="547"/>
        <end position="577"/>
    </location>
</feature>
<feature type="compositionally biased region" description="Basic and acidic residues" evidence="7">
    <location>
        <begin position="622"/>
        <end position="637"/>
    </location>
</feature>
<evidence type="ECO:0000256" key="3">
    <source>
        <dbReference type="ARBA" id="ARBA00023125"/>
    </source>
</evidence>
<evidence type="ECO:0000259" key="8">
    <source>
        <dbReference type="SMART" id="SM00415"/>
    </source>
</evidence>
<feature type="compositionally biased region" description="Low complexity" evidence="7">
    <location>
        <begin position="528"/>
        <end position="541"/>
    </location>
</feature>
<keyword evidence="6" id="KW-0175">Coiled coil</keyword>
<gene>
    <name evidence="9" type="ORF">BGZ96_005649</name>
</gene>
<dbReference type="PANTHER" id="PTHR10015">
    <property type="entry name" value="HEAT SHOCK TRANSCRIPTION FACTOR"/>
    <property type="match status" value="1"/>
</dbReference>
<comment type="subcellular location">
    <subcellularLocation>
        <location evidence="1">Nucleus</location>
    </subcellularLocation>
</comment>
<dbReference type="InterPro" id="IPR000232">
    <property type="entry name" value="HSF_DNA-bd"/>
</dbReference>
<dbReference type="InterPro" id="IPR036388">
    <property type="entry name" value="WH-like_DNA-bd_sf"/>
</dbReference>
<feature type="compositionally biased region" description="Basic and acidic residues" evidence="7">
    <location>
        <begin position="667"/>
        <end position="680"/>
    </location>
</feature>
<evidence type="ECO:0000256" key="6">
    <source>
        <dbReference type="SAM" id="Coils"/>
    </source>
</evidence>
<reference evidence="9 10" key="1">
    <citation type="journal article" date="2020" name="Fungal Divers.">
        <title>Resolving the Mortierellaceae phylogeny through synthesis of multi-gene phylogenetics and phylogenomics.</title>
        <authorList>
            <person name="Vandepol N."/>
            <person name="Liber J."/>
            <person name="Desiro A."/>
            <person name="Na H."/>
            <person name="Kennedy M."/>
            <person name="Barry K."/>
            <person name="Grigoriev I.V."/>
            <person name="Miller A.N."/>
            <person name="O'Donnell K."/>
            <person name="Stajich J.E."/>
            <person name="Bonito G."/>
        </authorList>
    </citation>
    <scope>NUCLEOTIDE SEQUENCE [LARGE SCALE GENOMIC DNA]</scope>
    <source>
        <strain evidence="9 10">AD045</strain>
    </source>
</reference>
<comment type="caution">
    <text evidence="9">The sequence shown here is derived from an EMBL/GenBank/DDBJ whole genome shotgun (WGS) entry which is preliminary data.</text>
</comment>
<feature type="compositionally biased region" description="Polar residues" evidence="7">
    <location>
        <begin position="605"/>
        <end position="619"/>
    </location>
</feature>
<accession>A0ABQ7K3Q0</accession>
<evidence type="ECO:0000256" key="7">
    <source>
        <dbReference type="SAM" id="MobiDB-lite"/>
    </source>
</evidence>
<feature type="region of interest" description="Disordered" evidence="7">
    <location>
        <begin position="453"/>
        <end position="541"/>
    </location>
</feature>
<keyword evidence="10" id="KW-1185">Reference proteome</keyword>
<feature type="region of interest" description="Disordered" evidence="7">
    <location>
        <begin position="293"/>
        <end position="358"/>
    </location>
</feature>
<dbReference type="Proteomes" id="UP001194696">
    <property type="component" value="Unassembled WGS sequence"/>
</dbReference>
<name>A0ABQ7K3Q0_9FUNG</name>
<feature type="domain" description="HSF-type DNA-binding" evidence="8">
    <location>
        <begin position="160"/>
        <end position="267"/>
    </location>
</feature>
<dbReference type="PANTHER" id="PTHR10015:SF427">
    <property type="entry name" value="HEAT SHOCK FACTOR PROTEIN"/>
    <property type="match status" value="1"/>
</dbReference>
<feature type="region of interest" description="Disordered" evidence="7">
    <location>
        <begin position="373"/>
        <end position="419"/>
    </location>
</feature>